<dbReference type="EMBL" id="JAVRJZ010000002">
    <property type="protein sequence ID" value="KAK2725541.1"/>
    <property type="molecule type" value="Genomic_DNA"/>
</dbReference>
<dbReference type="InterPro" id="IPR000717">
    <property type="entry name" value="PCI_dom"/>
</dbReference>
<dbReference type="Pfam" id="PF22037">
    <property type="entry name" value="PSD13_N"/>
    <property type="match status" value="1"/>
</dbReference>
<evidence type="ECO:0000256" key="1">
    <source>
        <dbReference type="ARBA" id="ARBA00002362"/>
    </source>
</evidence>
<evidence type="ECO:0000313" key="10">
    <source>
        <dbReference type="EMBL" id="KAK2725541.1"/>
    </source>
</evidence>
<feature type="domain" description="PCI" evidence="9">
    <location>
        <begin position="39"/>
        <end position="206"/>
    </location>
</feature>
<dbReference type="PANTHER" id="PTHR10539">
    <property type="entry name" value="26S PROTEASOME NON-ATPASE REGULATORY SUBUNIT 13"/>
    <property type="match status" value="1"/>
</dbReference>
<evidence type="ECO:0000256" key="4">
    <source>
        <dbReference type="ARBA" id="ARBA00015732"/>
    </source>
</evidence>
<dbReference type="InterPro" id="IPR054179">
    <property type="entry name" value="PSD13_N"/>
</dbReference>
<keyword evidence="5" id="KW-0647">Proteasome</keyword>
<dbReference type="GO" id="GO:0005198">
    <property type="term" value="F:structural molecule activity"/>
    <property type="evidence" value="ECO:0007669"/>
    <property type="project" value="TreeGrafter"/>
</dbReference>
<dbReference type="GO" id="GO:0008541">
    <property type="term" value="C:proteasome regulatory particle, lid subcomplex"/>
    <property type="evidence" value="ECO:0007669"/>
    <property type="project" value="TreeGrafter"/>
</dbReference>
<protein>
    <recommendedName>
        <fullName evidence="4">26S proteasome non-ATPase regulatory subunit 13</fullName>
    </recommendedName>
    <alternativeName>
        <fullName evidence="6">26S proteasome regulatory subunit RPN9</fullName>
    </alternativeName>
    <alternativeName>
        <fullName evidence="8">26S proteasome regulatory subunit S11</fullName>
    </alternativeName>
    <alternativeName>
        <fullName evidence="7">26S proteasome regulatory subunit p40.5</fullName>
    </alternativeName>
</protein>
<evidence type="ECO:0000256" key="3">
    <source>
        <dbReference type="ARBA" id="ARBA00011441"/>
    </source>
</evidence>
<sequence length="245" mass="27774">KNIEEVEELLDSVDGVTPVHGRFYLLQSDLFRIQGKHAEYYRSALRFLGCTDISTLSTEEAHTHAFLLGMAALLGEGVYNLGELLAHPVLETLRTTEKGWLIDVLFAFNSGNIAGFDKLRPFWSTQADLVANERLLRQKLVLLALMEMTFQRSATQRLLTFTEIANTTALPENEVELLVMRALSQELLKGTIDQVAKTAHFTWVQPRTLDKQQLGTMIERLHVWTQDISSMESLLETKAHDILTF</sequence>
<accession>A0AA88IF10</accession>
<comment type="subunit">
    <text evidence="3">Component of the 19S proteasome regulatory particle complex. The 26S proteasome consists of a 20S core particle (CP) and two 19S regulatory subunits (RP). The regulatory particle is made of a lid composed of 9 subunits including PSMD13, a base containing 6 ATPases and few additional components.</text>
</comment>
<evidence type="ECO:0000259" key="9">
    <source>
        <dbReference type="PROSITE" id="PS50250"/>
    </source>
</evidence>
<evidence type="ECO:0000256" key="6">
    <source>
        <dbReference type="ARBA" id="ARBA00029749"/>
    </source>
</evidence>
<evidence type="ECO:0000256" key="8">
    <source>
        <dbReference type="ARBA" id="ARBA00032323"/>
    </source>
</evidence>
<organism evidence="10 11">
    <name type="scientific">Artemia franciscana</name>
    <name type="common">Brine shrimp</name>
    <name type="synonym">Artemia sanfranciscana</name>
    <dbReference type="NCBI Taxonomy" id="6661"/>
    <lineage>
        <taxon>Eukaryota</taxon>
        <taxon>Metazoa</taxon>
        <taxon>Ecdysozoa</taxon>
        <taxon>Arthropoda</taxon>
        <taxon>Crustacea</taxon>
        <taxon>Branchiopoda</taxon>
        <taxon>Anostraca</taxon>
        <taxon>Artemiidae</taxon>
        <taxon>Artemia</taxon>
    </lineage>
</organism>
<name>A0AA88IF10_ARTSF</name>
<dbReference type="GO" id="GO:0005829">
    <property type="term" value="C:cytosol"/>
    <property type="evidence" value="ECO:0007669"/>
    <property type="project" value="TreeGrafter"/>
</dbReference>
<dbReference type="PANTHER" id="PTHR10539:SF0">
    <property type="entry name" value="26S PROTEASOME NON-ATPASE REGULATORY SUBUNIT 13"/>
    <property type="match status" value="1"/>
</dbReference>
<dbReference type="SUPFAM" id="SSF46785">
    <property type="entry name" value="Winged helix' DNA-binding domain"/>
    <property type="match status" value="1"/>
</dbReference>
<evidence type="ECO:0000256" key="5">
    <source>
        <dbReference type="ARBA" id="ARBA00022942"/>
    </source>
</evidence>
<evidence type="ECO:0000256" key="2">
    <source>
        <dbReference type="ARBA" id="ARBA00006207"/>
    </source>
</evidence>
<dbReference type="Pfam" id="PF01399">
    <property type="entry name" value="PCI"/>
    <property type="match status" value="1"/>
</dbReference>
<dbReference type="PROSITE" id="PS50250">
    <property type="entry name" value="PCI"/>
    <property type="match status" value="1"/>
</dbReference>
<dbReference type="Proteomes" id="UP001187531">
    <property type="component" value="Unassembled WGS sequence"/>
</dbReference>
<reference evidence="10" key="1">
    <citation type="submission" date="2023-07" db="EMBL/GenBank/DDBJ databases">
        <title>Chromosome-level genome assembly of Artemia franciscana.</title>
        <authorList>
            <person name="Jo E."/>
        </authorList>
    </citation>
    <scope>NUCLEOTIDE SEQUENCE</scope>
    <source>
        <tissue evidence="10">Whole body</tissue>
    </source>
</reference>
<dbReference type="InterPro" id="IPR035298">
    <property type="entry name" value="PSMD13"/>
</dbReference>
<dbReference type="GO" id="GO:0005634">
    <property type="term" value="C:nucleus"/>
    <property type="evidence" value="ECO:0007669"/>
    <property type="project" value="TreeGrafter"/>
</dbReference>
<feature type="non-terminal residue" evidence="10">
    <location>
        <position position="245"/>
    </location>
</feature>
<dbReference type="SMART" id="SM00088">
    <property type="entry name" value="PINT"/>
    <property type="match status" value="1"/>
</dbReference>
<gene>
    <name evidence="10" type="ORF">QYM36_000142</name>
</gene>
<evidence type="ECO:0000313" key="11">
    <source>
        <dbReference type="Proteomes" id="UP001187531"/>
    </source>
</evidence>
<dbReference type="InterPro" id="IPR036390">
    <property type="entry name" value="WH_DNA-bd_sf"/>
</dbReference>
<comment type="similarity">
    <text evidence="2">Belongs to the proteasome subunit S11 family.</text>
</comment>
<evidence type="ECO:0000256" key="7">
    <source>
        <dbReference type="ARBA" id="ARBA00031303"/>
    </source>
</evidence>
<comment type="caution">
    <text evidence="10">The sequence shown here is derived from an EMBL/GenBank/DDBJ whole genome shotgun (WGS) entry which is preliminary data.</text>
</comment>
<comment type="function">
    <text evidence="1">Component of the 26S proteasome, a multiprotein complex involved in the ATP-dependent degradation of ubiquitinated proteins. This complex plays a key role in the maintenance of protein homeostasis by removing misfolded or damaged proteins, which could impair cellular functions, and by removing proteins whose functions are no longer required. Therefore, the proteasome participates in numerous cellular processes, including cell cycle progression, apoptosis, or DNA damage repair.</text>
</comment>
<proteinExistence type="inferred from homology"/>
<dbReference type="GO" id="GO:0006511">
    <property type="term" value="P:ubiquitin-dependent protein catabolic process"/>
    <property type="evidence" value="ECO:0007669"/>
    <property type="project" value="TreeGrafter"/>
</dbReference>
<dbReference type="AlphaFoldDB" id="A0AA88IF10"/>
<keyword evidence="11" id="KW-1185">Reference proteome</keyword>